<comment type="similarity">
    <text evidence="2 4">Belongs to the AB hydrolase superfamily. Lipase family.</text>
</comment>
<evidence type="ECO:0000313" key="6">
    <source>
        <dbReference type="EMBL" id="KAG8198199.1"/>
    </source>
</evidence>
<organism evidence="6 7">
    <name type="scientific">Oedothorax gibbosus</name>
    <dbReference type="NCBI Taxonomy" id="931172"/>
    <lineage>
        <taxon>Eukaryota</taxon>
        <taxon>Metazoa</taxon>
        <taxon>Ecdysozoa</taxon>
        <taxon>Arthropoda</taxon>
        <taxon>Chelicerata</taxon>
        <taxon>Arachnida</taxon>
        <taxon>Araneae</taxon>
        <taxon>Araneomorphae</taxon>
        <taxon>Entelegynae</taxon>
        <taxon>Araneoidea</taxon>
        <taxon>Linyphiidae</taxon>
        <taxon>Erigoninae</taxon>
        <taxon>Oedothorax</taxon>
    </lineage>
</organism>
<evidence type="ECO:0000256" key="1">
    <source>
        <dbReference type="ARBA" id="ARBA00004613"/>
    </source>
</evidence>
<dbReference type="Pfam" id="PF00151">
    <property type="entry name" value="Lipase"/>
    <property type="match status" value="1"/>
</dbReference>
<dbReference type="AlphaFoldDB" id="A0AAV6VNT1"/>
<gene>
    <name evidence="6" type="ORF">JTE90_015297</name>
</gene>
<dbReference type="InterPro" id="IPR029058">
    <property type="entry name" value="AB_hydrolase_fold"/>
</dbReference>
<keyword evidence="7" id="KW-1185">Reference proteome</keyword>
<keyword evidence="3" id="KW-0964">Secreted</keyword>
<evidence type="ECO:0000313" key="7">
    <source>
        <dbReference type="Proteomes" id="UP000827092"/>
    </source>
</evidence>
<evidence type="ECO:0000256" key="4">
    <source>
        <dbReference type="RuleBase" id="RU004262"/>
    </source>
</evidence>
<dbReference type="GO" id="GO:0005615">
    <property type="term" value="C:extracellular space"/>
    <property type="evidence" value="ECO:0007669"/>
    <property type="project" value="TreeGrafter"/>
</dbReference>
<accession>A0AAV6VNT1</accession>
<dbReference type="PANTHER" id="PTHR11610">
    <property type="entry name" value="LIPASE"/>
    <property type="match status" value="1"/>
</dbReference>
<dbReference type="EMBL" id="JAFNEN010000042">
    <property type="protein sequence ID" value="KAG8198199.1"/>
    <property type="molecule type" value="Genomic_DNA"/>
</dbReference>
<dbReference type="Proteomes" id="UP000827092">
    <property type="component" value="Unassembled WGS sequence"/>
</dbReference>
<dbReference type="SUPFAM" id="SSF53474">
    <property type="entry name" value="alpha/beta-Hydrolases"/>
    <property type="match status" value="1"/>
</dbReference>
<sequence length="200" mass="21835">MCVSRNNADANAESFHIIGHSLGAQIAGIAGKLTPHLRRITSLDAAAPVFQILPKYLKLAQGDAKFIDTIHTNGQISPSKGFGLLEPYGGKDFYPNGGRKQPGCEDGKVFSDADGRNIIVNAMTEVACHHNRAPKLFLASINNTQCRFLSTLCTSYEDFLNGSCYSSPLAEMGLHAKPMDKEGKFYLKTTDQYPYCIPMD</sequence>
<evidence type="ECO:0000256" key="3">
    <source>
        <dbReference type="ARBA" id="ARBA00022525"/>
    </source>
</evidence>
<dbReference type="PANTHER" id="PTHR11610:SF173">
    <property type="entry name" value="LIPASE DOMAIN-CONTAINING PROTEIN-RELATED"/>
    <property type="match status" value="1"/>
</dbReference>
<evidence type="ECO:0000256" key="2">
    <source>
        <dbReference type="ARBA" id="ARBA00010701"/>
    </source>
</evidence>
<dbReference type="GO" id="GO:0016042">
    <property type="term" value="P:lipid catabolic process"/>
    <property type="evidence" value="ECO:0007669"/>
    <property type="project" value="TreeGrafter"/>
</dbReference>
<dbReference type="PRINTS" id="PR00821">
    <property type="entry name" value="TAGLIPASE"/>
</dbReference>
<dbReference type="Gene3D" id="3.40.50.1820">
    <property type="entry name" value="alpha/beta hydrolase"/>
    <property type="match status" value="1"/>
</dbReference>
<reference evidence="6 7" key="1">
    <citation type="journal article" date="2022" name="Nat. Ecol. Evol.">
        <title>A masculinizing supergene underlies an exaggerated male reproductive morph in a spider.</title>
        <authorList>
            <person name="Hendrickx F."/>
            <person name="De Corte Z."/>
            <person name="Sonet G."/>
            <person name="Van Belleghem S.M."/>
            <person name="Kostlbacher S."/>
            <person name="Vangestel C."/>
        </authorList>
    </citation>
    <scope>NUCLEOTIDE SEQUENCE [LARGE SCALE GENOMIC DNA]</scope>
    <source>
        <strain evidence="6">W744_W776</strain>
    </source>
</reference>
<dbReference type="GO" id="GO:0017171">
    <property type="term" value="F:serine hydrolase activity"/>
    <property type="evidence" value="ECO:0007669"/>
    <property type="project" value="TreeGrafter"/>
</dbReference>
<feature type="domain" description="Lipase" evidence="5">
    <location>
        <begin position="7"/>
        <end position="195"/>
    </location>
</feature>
<dbReference type="InterPro" id="IPR000734">
    <property type="entry name" value="TAG_lipase"/>
</dbReference>
<protein>
    <recommendedName>
        <fullName evidence="5">Lipase domain-containing protein</fullName>
    </recommendedName>
</protein>
<comment type="subcellular location">
    <subcellularLocation>
        <location evidence="1">Secreted</location>
    </subcellularLocation>
</comment>
<evidence type="ECO:0000259" key="5">
    <source>
        <dbReference type="Pfam" id="PF00151"/>
    </source>
</evidence>
<proteinExistence type="inferred from homology"/>
<dbReference type="InterPro" id="IPR013818">
    <property type="entry name" value="Lipase"/>
</dbReference>
<name>A0AAV6VNT1_9ARAC</name>
<dbReference type="GO" id="GO:0016298">
    <property type="term" value="F:lipase activity"/>
    <property type="evidence" value="ECO:0007669"/>
    <property type="project" value="InterPro"/>
</dbReference>
<comment type="caution">
    <text evidence="6">The sequence shown here is derived from an EMBL/GenBank/DDBJ whole genome shotgun (WGS) entry which is preliminary data.</text>
</comment>